<dbReference type="STRING" id="1314800.A0A1B7MED0"/>
<proteinExistence type="predicted"/>
<sequence>MASTSIRPAPAAKETILTPVITLKSHEGRIRSVSYLSDGKQMISGSWDKNVRRWDLQAGKEIEKMQKVCEYGVDAVAVSGDSRWVVTAGGKQHDGPGELEAWEVDTGIVKAFHGHSKDITCMDISADSMLLASGSDDGATRIWSLDTG</sequence>
<feature type="repeat" description="WD" evidence="3">
    <location>
        <begin position="23"/>
        <end position="64"/>
    </location>
</feature>
<gene>
    <name evidence="4" type="ORF">K503DRAFT_145673</name>
</gene>
<dbReference type="InParanoid" id="A0A1B7MED0"/>
<feature type="repeat" description="WD" evidence="3">
    <location>
        <begin position="112"/>
        <end position="148"/>
    </location>
</feature>
<dbReference type="PROSITE" id="PS50294">
    <property type="entry name" value="WD_REPEATS_REGION"/>
    <property type="match status" value="2"/>
</dbReference>
<dbReference type="InterPro" id="IPR015943">
    <property type="entry name" value="WD40/YVTN_repeat-like_dom_sf"/>
</dbReference>
<dbReference type="InterPro" id="IPR001680">
    <property type="entry name" value="WD40_rpt"/>
</dbReference>
<dbReference type="EMBL" id="KV449749">
    <property type="protein sequence ID" value="OAX30938.1"/>
    <property type="molecule type" value="Genomic_DNA"/>
</dbReference>
<dbReference type="AlphaFoldDB" id="A0A1B7MED0"/>
<dbReference type="SMART" id="SM00320">
    <property type="entry name" value="WD40"/>
    <property type="match status" value="2"/>
</dbReference>
<keyword evidence="2" id="KW-0677">Repeat</keyword>
<protein>
    <submittedName>
        <fullName evidence="4">WD40 repeat-like protein</fullName>
    </submittedName>
</protein>
<dbReference type="SUPFAM" id="SSF50978">
    <property type="entry name" value="WD40 repeat-like"/>
    <property type="match status" value="1"/>
</dbReference>
<dbReference type="Proteomes" id="UP000092154">
    <property type="component" value="Unassembled WGS sequence"/>
</dbReference>
<dbReference type="PANTHER" id="PTHR19848:SF8">
    <property type="entry name" value="F-BOX AND WD REPEAT DOMAIN CONTAINING 7"/>
    <property type="match status" value="1"/>
</dbReference>
<dbReference type="Pfam" id="PF00400">
    <property type="entry name" value="WD40"/>
    <property type="match status" value="2"/>
</dbReference>
<dbReference type="PROSITE" id="PS50082">
    <property type="entry name" value="WD_REPEATS_2"/>
    <property type="match status" value="2"/>
</dbReference>
<reference evidence="4 5" key="1">
    <citation type="submission" date="2016-06" db="EMBL/GenBank/DDBJ databases">
        <title>Comparative genomics of the ectomycorrhizal sister species Rhizopogon vinicolor and Rhizopogon vesiculosus (Basidiomycota: Boletales) reveals a divergence of the mating type B locus.</title>
        <authorList>
            <consortium name="DOE Joint Genome Institute"/>
            <person name="Mujic A.B."/>
            <person name="Kuo A."/>
            <person name="Tritt A."/>
            <person name="Lipzen A."/>
            <person name="Chen C."/>
            <person name="Johnson J."/>
            <person name="Sharma A."/>
            <person name="Barry K."/>
            <person name="Grigoriev I.V."/>
            <person name="Spatafora J.W."/>
        </authorList>
    </citation>
    <scope>NUCLEOTIDE SEQUENCE [LARGE SCALE GENOMIC DNA]</scope>
    <source>
        <strain evidence="4 5">AM-OR11-026</strain>
    </source>
</reference>
<dbReference type="Gene3D" id="2.130.10.10">
    <property type="entry name" value="YVTN repeat-like/Quinoprotein amine dehydrogenase"/>
    <property type="match status" value="1"/>
</dbReference>
<dbReference type="InterPro" id="IPR036322">
    <property type="entry name" value="WD40_repeat_dom_sf"/>
</dbReference>
<evidence type="ECO:0000313" key="5">
    <source>
        <dbReference type="Proteomes" id="UP000092154"/>
    </source>
</evidence>
<evidence type="ECO:0000256" key="2">
    <source>
        <dbReference type="ARBA" id="ARBA00022737"/>
    </source>
</evidence>
<evidence type="ECO:0000313" key="4">
    <source>
        <dbReference type="EMBL" id="OAX30938.1"/>
    </source>
</evidence>
<keyword evidence="1 3" id="KW-0853">WD repeat</keyword>
<feature type="non-terminal residue" evidence="4">
    <location>
        <position position="148"/>
    </location>
</feature>
<dbReference type="PANTHER" id="PTHR19848">
    <property type="entry name" value="WD40 REPEAT PROTEIN"/>
    <property type="match status" value="1"/>
</dbReference>
<accession>A0A1B7MED0</accession>
<keyword evidence="5" id="KW-1185">Reference proteome</keyword>
<organism evidence="4 5">
    <name type="scientific">Rhizopogon vinicolor AM-OR11-026</name>
    <dbReference type="NCBI Taxonomy" id="1314800"/>
    <lineage>
        <taxon>Eukaryota</taxon>
        <taxon>Fungi</taxon>
        <taxon>Dikarya</taxon>
        <taxon>Basidiomycota</taxon>
        <taxon>Agaricomycotina</taxon>
        <taxon>Agaricomycetes</taxon>
        <taxon>Agaricomycetidae</taxon>
        <taxon>Boletales</taxon>
        <taxon>Suillineae</taxon>
        <taxon>Rhizopogonaceae</taxon>
        <taxon>Rhizopogon</taxon>
    </lineage>
</organism>
<evidence type="ECO:0000256" key="1">
    <source>
        <dbReference type="ARBA" id="ARBA00022574"/>
    </source>
</evidence>
<evidence type="ECO:0000256" key="3">
    <source>
        <dbReference type="PROSITE-ProRule" id="PRU00221"/>
    </source>
</evidence>
<name>A0A1B7MED0_9AGAM</name>
<dbReference type="OrthoDB" id="2687506at2759"/>